<dbReference type="PANTHER" id="PTHR31730">
    <property type="entry name" value="OS01G0873900 PROTEIN"/>
    <property type="match status" value="1"/>
</dbReference>
<dbReference type="InterPro" id="IPR045021">
    <property type="entry name" value="PSI1/2/3"/>
</dbReference>
<sequence>ILDTLGCLMTTLSPDGGFISRTTKGTQISILAFEVANTILKGASVMQSLSEDSVTYFKQVVLPSEGVQNLISSDMGELMRIVANDRREELKVFSQEIVRFGNRCKNPQWHNLDRYFVKLESESVPQKQLKETATVEMQKLMALVQRTTDLYHELHALDRFEQDYRCQLKGSESSNQIEKGR</sequence>
<dbReference type="Gramene" id="AET2Gv20689800.10">
    <property type="protein sequence ID" value="AET2Gv20689800.10"/>
    <property type="gene ID" value="AET2Gv20689800"/>
</dbReference>
<reference evidence="3" key="2">
    <citation type="journal article" date="2017" name="Nat. Plants">
        <title>The Aegilops tauschii genome reveals multiple impacts of transposons.</title>
        <authorList>
            <person name="Zhao G."/>
            <person name="Zou C."/>
            <person name="Li K."/>
            <person name="Wang K."/>
            <person name="Li T."/>
            <person name="Gao L."/>
            <person name="Zhang X."/>
            <person name="Wang H."/>
            <person name="Yang Z."/>
            <person name="Liu X."/>
            <person name="Jiang W."/>
            <person name="Mao L."/>
            <person name="Kong X."/>
            <person name="Jiao Y."/>
            <person name="Jia J."/>
        </authorList>
    </citation>
    <scope>NUCLEOTIDE SEQUENCE [LARGE SCALE GENOMIC DNA]</scope>
    <source>
        <strain evidence="3">cv. AL8/78</strain>
    </source>
</reference>
<reference evidence="2" key="3">
    <citation type="journal article" date="2017" name="Nature">
        <title>Genome sequence of the progenitor of the wheat D genome Aegilops tauschii.</title>
        <authorList>
            <person name="Luo M.C."/>
            <person name="Gu Y.Q."/>
            <person name="Puiu D."/>
            <person name="Wang H."/>
            <person name="Twardziok S.O."/>
            <person name="Deal K.R."/>
            <person name="Huo N."/>
            <person name="Zhu T."/>
            <person name="Wang L."/>
            <person name="Wang Y."/>
            <person name="McGuire P.E."/>
            <person name="Liu S."/>
            <person name="Long H."/>
            <person name="Ramasamy R.K."/>
            <person name="Rodriguez J.C."/>
            <person name="Van S.L."/>
            <person name="Yuan L."/>
            <person name="Wang Z."/>
            <person name="Xia Z."/>
            <person name="Xiao L."/>
            <person name="Anderson O.D."/>
            <person name="Ouyang S."/>
            <person name="Liang Y."/>
            <person name="Zimin A.V."/>
            <person name="Pertea G."/>
            <person name="Qi P."/>
            <person name="Bennetzen J.L."/>
            <person name="Dai X."/>
            <person name="Dawson M.W."/>
            <person name="Muller H.G."/>
            <person name="Kugler K."/>
            <person name="Rivarola-Duarte L."/>
            <person name="Spannagl M."/>
            <person name="Mayer K.F.X."/>
            <person name="Lu F.H."/>
            <person name="Bevan M.W."/>
            <person name="Leroy P."/>
            <person name="Li P."/>
            <person name="You F.M."/>
            <person name="Sun Q."/>
            <person name="Liu Z."/>
            <person name="Lyons E."/>
            <person name="Wicker T."/>
            <person name="Salzberg S.L."/>
            <person name="Devos K.M."/>
            <person name="Dvorak J."/>
        </authorList>
    </citation>
    <scope>NUCLEOTIDE SEQUENCE [LARGE SCALE GENOMIC DNA]</scope>
    <source>
        <strain evidence="2">cv. AL8/78</strain>
    </source>
</reference>
<feature type="domain" description="DUF3475" evidence="1">
    <location>
        <begin position="30"/>
        <end position="85"/>
    </location>
</feature>
<evidence type="ECO:0000313" key="2">
    <source>
        <dbReference type="EnsemblPlants" id="AET2Gv20689800.10"/>
    </source>
</evidence>
<dbReference type="EnsemblPlants" id="AET2Gv20689800.10">
    <property type="protein sequence ID" value="AET2Gv20689800.10"/>
    <property type="gene ID" value="AET2Gv20689800"/>
</dbReference>
<protein>
    <recommendedName>
        <fullName evidence="1">DUF3475 domain-containing protein</fullName>
    </recommendedName>
</protein>
<reference evidence="3" key="1">
    <citation type="journal article" date="2014" name="Science">
        <title>Ancient hybridizations among the ancestral genomes of bread wheat.</title>
        <authorList>
            <consortium name="International Wheat Genome Sequencing Consortium,"/>
            <person name="Marcussen T."/>
            <person name="Sandve S.R."/>
            <person name="Heier L."/>
            <person name="Spannagl M."/>
            <person name="Pfeifer M."/>
            <person name="Jakobsen K.S."/>
            <person name="Wulff B.B."/>
            <person name="Steuernagel B."/>
            <person name="Mayer K.F."/>
            <person name="Olsen O.A."/>
        </authorList>
    </citation>
    <scope>NUCLEOTIDE SEQUENCE [LARGE SCALE GENOMIC DNA]</scope>
    <source>
        <strain evidence="3">cv. AL8/78</strain>
    </source>
</reference>
<dbReference type="Proteomes" id="UP000015105">
    <property type="component" value="Chromosome 2D"/>
</dbReference>
<dbReference type="Pfam" id="PF11961">
    <property type="entry name" value="DUF3475"/>
    <property type="match status" value="1"/>
</dbReference>
<organism evidence="2 3">
    <name type="scientific">Aegilops tauschii subsp. strangulata</name>
    <name type="common">Goatgrass</name>
    <dbReference type="NCBI Taxonomy" id="200361"/>
    <lineage>
        <taxon>Eukaryota</taxon>
        <taxon>Viridiplantae</taxon>
        <taxon>Streptophyta</taxon>
        <taxon>Embryophyta</taxon>
        <taxon>Tracheophyta</taxon>
        <taxon>Spermatophyta</taxon>
        <taxon>Magnoliopsida</taxon>
        <taxon>Liliopsida</taxon>
        <taxon>Poales</taxon>
        <taxon>Poaceae</taxon>
        <taxon>BOP clade</taxon>
        <taxon>Pooideae</taxon>
        <taxon>Triticodae</taxon>
        <taxon>Triticeae</taxon>
        <taxon>Triticinae</taxon>
        <taxon>Aegilops</taxon>
    </lineage>
</organism>
<evidence type="ECO:0000259" key="1">
    <source>
        <dbReference type="Pfam" id="PF11961"/>
    </source>
</evidence>
<dbReference type="PANTHER" id="PTHR31730:SF3">
    <property type="entry name" value="OS04G0433600 PROTEIN"/>
    <property type="match status" value="1"/>
</dbReference>
<reference evidence="2" key="5">
    <citation type="journal article" date="2021" name="G3 (Bethesda)">
        <title>Aegilops tauschii genome assembly Aet v5.0 features greater sequence contiguity and improved annotation.</title>
        <authorList>
            <person name="Wang L."/>
            <person name="Zhu T."/>
            <person name="Rodriguez J.C."/>
            <person name="Deal K.R."/>
            <person name="Dubcovsky J."/>
            <person name="McGuire P.E."/>
            <person name="Lux T."/>
            <person name="Spannagl M."/>
            <person name="Mayer K.F.X."/>
            <person name="Baldrich P."/>
            <person name="Meyers B.C."/>
            <person name="Huo N."/>
            <person name="Gu Y.Q."/>
            <person name="Zhou H."/>
            <person name="Devos K.M."/>
            <person name="Bennetzen J.L."/>
            <person name="Unver T."/>
            <person name="Budak H."/>
            <person name="Gulick P.J."/>
            <person name="Galiba G."/>
            <person name="Kalapos B."/>
            <person name="Nelson D.R."/>
            <person name="Li P."/>
            <person name="You F.M."/>
            <person name="Luo M.C."/>
            <person name="Dvorak J."/>
        </authorList>
    </citation>
    <scope>NUCLEOTIDE SEQUENCE [LARGE SCALE GENOMIC DNA]</scope>
    <source>
        <strain evidence="2">cv. AL8/78</strain>
    </source>
</reference>
<dbReference type="InterPro" id="IPR021864">
    <property type="entry name" value="DUF3475"/>
</dbReference>
<keyword evidence="3" id="KW-1185">Reference proteome</keyword>
<evidence type="ECO:0000313" key="3">
    <source>
        <dbReference type="Proteomes" id="UP000015105"/>
    </source>
</evidence>
<reference evidence="2" key="4">
    <citation type="submission" date="2019-03" db="UniProtKB">
        <authorList>
            <consortium name="EnsemblPlants"/>
        </authorList>
    </citation>
    <scope>IDENTIFICATION</scope>
</reference>
<proteinExistence type="predicted"/>
<dbReference type="AlphaFoldDB" id="A0A453C075"/>
<dbReference type="GO" id="GO:0045927">
    <property type="term" value="P:positive regulation of growth"/>
    <property type="evidence" value="ECO:0007669"/>
    <property type="project" value="InterPro"/>
</dbReference>
<accession>A0A453C075</accession>
<name>A0A453C075_AEGTS</name>